<dbReference type="PRINTS" id="PR00455">
    <property type="entry name" value="HTHTETR"/>
</dbReference>
<evidence type="ECO:0000256" key="1">
    <source>
        <dbReference type="ARBA" id="ARBA00022491"/>
    </source>
</evidence>
<dbReference type="RefSeq" id="WP_220510299.1">
    <property type="nucleotide sequence ID" value="NZ_BAAALP010000080.1"/>
</dbReference>
<evidence type="ECO:0000256" key="4">
    <source>
        <dbReference type="ARBA" id="ARBA00023163"/>
    </source>
</evidence>
<comment type="caution">
    <text evidence="7">The sequence shown here is derived from an EMBL/GenBank/DDBJ whole genome shotgun (WGS) entry which is preliminary data.</text>
</comment>
<evidence type="ECO:0000256" key="5">
    <source>
        <dbReference type="PROSITE-ProRule" id="PRU00335"/>
    </source>
</evidence>
<dbReference type="InterPro" id="IPR039538">
    <property type="entry name" value="BetI_C"/>
</dbReference>
<keyword evidence="1" id="KW-0678">Repressor</keyword>
<dbReference type="Pfam" id="PF00440">
    <property type="entry name" value="TetR_N"/>
    <property type="match status" value="1"/>
</dbReference>
<sequence>MARRTRGVGAEHEERRGQIADAVLAVVAERGLAAVSLTTVAARAGVSAGRVQHYFPTRQRLVEAAFDRANARSSARISALVGPHPEGVPARRVLTVVLTELVPHDEESRLHLRVRQAFTALALADESIAARLRADYAVLHDRIAALLARDERVDAADPHAVAVRLVGLAEALAYYTLIGVSTPEDARRQVLTAIGQVYGGPVTE</sequence>
<dbReference type="SUPFAM" id="SSF48498">
    <property type="entry name" value="Tetracyclin repressor-like, C-terminal domain"/>
    <property type="match status" value="1"/>
</dbReference>
<dbReference type="Pfam" id="PF13977">
    <property type="entry name" value="TetR_C_6"/>
    <property type="match status" value="1"/>
</dbReference>
<keyword evidence="8" id="KW-1185">Reference proteome</keyword>
<keyword evidence="2" id="KW-0805">Transcription regulation</keyword>
<gene>
    <name evidence="7" type="ORF">HNR61_007701</name>
</gene>
<dbReference type="PANTHER" id="PTHR30055">
    <property type="entry name" value="HTH-TYPE TRANSCRIPTIONAL REGULATOR RUTR"/>
    <property type="match status" value="1"/>
</dbReference>
<dbReference type="Gene3D" id="1.10.357.10">
    <property type="entry name" value="Tetracycline Repressor, domain 2"/>
    <property type="match status" value="1"/>
</dbReference>
<reference evidence="7 8" key="1">
    <citation type="submission" date="2020-08" db="EMBL/GenBank/DDBJ databases">
        <title>Genomic Encyclopedia of Type Strains, Phase IV (KMG-IV): sequencing the most valuable type-strain genomes for metagenomic binning, comparative biology and taxonomic classification.</title>
        <authorList>
            <person name="Goeker M."/>
        </authorList>
    </citation>
    <scope>NUCLEOTIDE SEQUENCE [LARGE SCALE GENOMIC DNA]</scope>
    <source>
        <strain evidence="7 8">DSM 44197</strain>
    </source>
</reference>
<proteinExistence type="predicted"/>
<name>A0A7W3LXF3_ACTNM</name>
<evidence type="ECO:0000313" key="7">
    <source>
        <dbReference type="EMBL" id="MBA8956019.1"/>
    </source>
</evidence>
<evidence type="ECO:0000313" key="8">
    <source>
        <dbReference type="Proteomes" id="UP000572680"/>
    </source>
</evidence>
<protein>
    <submittedName>
        <fullName evidence="7">AcrR family transcriptional regulator</fullName>
    </submittedName>
</protein>
<evidence type="ECO:0000256" key="3">
    <source>
        <dbReference type="ARBA" id="ARBA00023125"/>
    </source>
</evidence>
<dbReference type="InterPro" id="IPR001647">
    <property type="entry name" value="HTH_TetR"/>
</dbReference>
<dbReference type="PROSITE" id="PS50977">
    <property type="entry name" value="HTH_TETR_2"/>
    <property type="match status" value="1"/>
</dbReference>
<dbReference type="EMBL" id="JACJIA010000014">
    <property type="protein sequence ID" value="MBA8956019.1"/>
    <property type="molecule type" value="Genomic_DNA"/>
</dbReference>
<feature type="domain" description="HTH tetR-type" evidence="6">
    <location>
        <begin position="13"/>
        <end position="73"/>
    </location>
</feature>
<dbReference type="Proteomes" id="UP000572680">
    <property type="component" value="Unassembled WGS sequence"/>
</dbReference>
<evidence type="ECO:0000256" key="2">
    <source>
        <dbReference type="ARBA" id="ARBA00023015"/>
    </source>
</evidence>
<dbReference type="InterPro" id="IPR036271">
    <property type="entry name" value="Tet_transcr_reg_TetR-rel_C_sf"/>
</dbReference>
<dbReference type="InterPro" id="IPR009057">
    <property type="entry name" value="Homeodomain-like_sf"/>
</dbReference>
<dbReference type="GO" id="GO:0000976">
    <property type="term" value="F:transcription cis-regulatory region binding"/>
    <property type="evidence" value="ECO:0007669"/>
    <property type="project" value="TreeGrafter"/>
</dbReference>
<dbReference type="InterPro" id="IPR050109">
    <property type="entry name" value="HTH-type_TetR-like_transc_reg"/>
</dbReference>
<feature type="DNA-binding region" description="H-T-H motif" evidence="5">
    <location>
        <begin position="36"/>
        <end position="55"/>
    </location>
</feature>
<dbReference type="AlphaFoldDB" id="A0A7W3LXF3"/>
<accession>A0A7W3LXF3</accession>
<dbReference type="SUPFAM" id="SSF46689">
    <property type="entry name" value="Homeodomain-like"/>
    <property type="match status" value="1"/>
</dbReference>
<evidence type="ECO:0000259" key="6">
    <source>
        <dbReference type="PROSITE" id="PS50977"/>
    </source>
</evidence>
<keyword evidence="4" id="KW-0804">Transcription</keyword>
<dbReference type="PANTHER" id="PTHR30055:SF228">
    <property type="entry name" value="TRANSCRIPTIONAL REGULATOR-RELATED"/>
    <property type="match status" value="1"/>
</dbReference>
<organism evidence="7 8">
    <name type="scientific">Actinomadura namibiensis</name>
    <dbReference type="NCBI Taxonomy" id="182080"/>
    <lineage>
        <taxon>Bacteria</taxon>
        <taxon>Bacillati</taxon>
        <taxon>Actinomycetota</taxon>
        <taxon>Actinomycetes</taxon>
        <taxon>Streptosporangiales</taxon>
        <taxon>Thermomonosporaceae</taxon>
        <taxon>Actinomadura</taxon>
    </lineage>
</organism>
<dbReference type="GO" id="GO:0003700">
    <property type="term" value="F:DNA-binding transcription factor activity"/>
    <property type="evidence" value="ECO:0007669"/>
    <property type="project" value="TreeGrafter"/>
</dbReference>
<keyword evidence="3 5" id="KW-0238">DNA-binding</keyword>